<dbReference type="OrthoDB" id="9903351at2"/>
<protein>
    <submittedName>
        <fullName evidence="2">Histidinol-phosphatase</fullName>
    </submittedName>
</protein>
<evidence type="ECO:0000313" key="3">
    <source>
        <dbReference type="Proteomes" id="UP000199558"/>
    </source>
</evidence>
<proteinExistence type="predicted"/>
<dbReference type="Proteomes" id="UP000199558">
    <property type="component" value="Unassembled WGS sequence"/>
</dbReference>
<dbReference type="InterPro" id="IPR000760">
    <property type="entry name" value="Inositol_monophosphatase-like"/>
</dbReference>
<dbReference type="EMBL" id="FLRH01000004">
    <property type="protein sequence ID" value="SBT68987.1"/>
    <property type="molecule type" value="Genomic_DNA"/>
</dbReference>
<reference evidence="3" key="1">
    <citation type="submission" date="2016-06" db="EMBL/GenBank/DDBJ databases">
        <authorList>
            <person name="Varghese N."/>
            <person name="Submissions Spin"/>
        </authorList>
    </citation>
    <scope>NUCLEOTIDE SEQUENCE [LARGE SCALE GENOMIC DNA]</scope>
    <source>
        <strain evidence="3">DSM 45794</strain>
    </source>
</reference>
<keyword evidence="3" id="KW-1185">Reference proteome</keyword>
<dbReference type="AlphaFoldDB" id="A0A1A9BJD5"/>
<evidence type="ECO:0000256" key="1">
    <source>
        <dbReference type="PIRSR" id="PIRSR600760-2"/>
    </source>
</evidence>
<evidence type="ECO:0000313" key="2">
    <source>
        <dbReference type="EMBL" id="SBT68987.1"/>
    </source>
</evidence>
<feature type="binding site" evidence="1">
    <location>
        <position position="88"/>
    </location>
    <ligand>
        <name>Mg(2+)</name>
        <dbReference type="ChEBI" id="CHEBI:18420"/>
        <label>1</label>
        <note>catalytic</note>
    </ligand>
</feature>
<dbReference type="RefSeq" id="WP_091582811.1">
    <property type="nucleotide sequence ID" value="NZ_FLRH01000004.1"/>
</dbReference>
<keyword evidence="1" id="KW-0479">Metal-binding</keyword>
<dbReference type="Gene3D" id="3.40.190.80">
    <property type="match status" value="1"/>
</dbReference>
<organism evidence="2 3">
    <name type="scientific">Micromonospora sediminicola</name>
    <dbReference type="NCBI Taxonomy" id="946078"/>
    <lineage>
        <taxon>Bacteria</taxon>
        <taxon>Bacillati</taxon>
        <taxon>Actinomycetota</taxon>
        <taxon>Actinomycetes</taxon>
        <taxon>Micromonosporales</taxon>
        <taxon>Micromonosporaceae</taxon>
        <taxon>Micromonospora</taxon>
    </lineage>
</organism>
<gene>
    <name evidence="2" type="ORF">GA0070622_6102</name>
</gene>
<dbReference type="SUPFAM" id="SSF56655">
    <property type="entry name" value="Carbohydrate phosphatase"/>
    <property type="match status" value="1"/>
</dbReference>
<dbReference type="Pfam" id="PF00459">
    <property type="entry name" value="Inositol_P"/>
    <property type="match status" value="1"/>
</dbReference>
<accession>A0A1A9BJD5</accession>
<dbReference type="Gene3D" id="3.30.540.10">
    <property type="entry name" value="Fructose-1,6-Bisphosphatase, subunit A, domain 1"/>
    <property type="match status" value="1"/>
</dbReference>
<feature type="binding site" evidence="1">
    <location>
        <position position="71"/>
    </location>
    <ligand>
        <name>Mg(2+)</name>
        <dbReference type="ChEBI" id="CHEBI:18420"/>
        <label>1</label>
        <note>catalytic</note>
    </ligand>
</feature>
<sequence length="277" mass="29588">MAHRPLTFDLAAEIAETVRPALSDAVATTDLGEVTQDKGGGHTAHKVDDVAEQVLFDALRRRGFQGQVFSEEAGLVRLGADPRMIVCDPYCNTTLTFHGVRESAVAVYEYTVEGEFLSGAIADIQIPRVVWAGPDTGAHVSTLGGDTRAATCSSVQRVEDAFLVVSLLKRNRRQHPPLTLLAGPKLLGTVDGAIVAARIAVGEVDGFVDHEFGQPSYETLAYELVARAGGRVTDPAGEPIDFGAIVRGLGRGEVRRHRILAIANPSLHRDVRAHLAG</sequence>
<name>A0A1A9BJD5_9ACTN</name>
<keyword evidence="1" id="KW-0460">Magnesium</keyword>
<comment type="cofactor">
    <cofactor evidence="1">
        <name>Mg(2+)</name>
        <dbReference type="ChEBI" id="CHEBI:18420"/>
    </cofactor>
</comment>
<dbReference type="STRING" id="946078.GA0070622_6102"/>
<dbReference type="GO" id="GO:0046872">
    <property type="term" value="F:metal ion binding"/>
    <property type="evidence" value="ECO:0007669"/>
    <property type="project" value="UniProtKB-KW"/>
</dbReference>